<evidence type="ECO:0000256" key="4">
    <source>
        <dbReference type="ARBA" id="ARBA00022741"/>
    </source>
</evidence>
<dbReference type="EC" id="2.7.7.85" evidence="6"/>
<keyword evidence="9" id="KW-1185">Reference proteome</keyword>
<dbReference type="Proteomes" id="UP000553776">
    <property type="component" value="Unassembled WGS sequence"/>
</dbReference>
<dbReference type="GO" id="GO:0006171">
    <property type="term" value="P:cAMP biosynthetic process"/>
    <property type="evidence" value="ECO:0007669"/>
    <property type="project" value="InterPro"/>
</dbReference>
<gene>
    <name evidence="6" type="primary">dacB</name>
    <name evidence="8" type="ORF">H7B90_19645</name>
</gene>
<dbReference type="NCBIfam" id="NF038328">
    <property type="entry name" value="c-di-AMP_CdaS"/>
    <property type="match status" value="1"/>
</dbReference>
<dbReference type="AlphaFoldDB" id="A0A841U6E4"/>
<comment type="similarity">
    <text evidence="6">Belongs to the adenylate cyclase family. DacB/CdaS subfamily.</text>
</comment>
<evidence type="ECO:0000259" key="7">
    <source>
        <dbReference type="PROSITE" id="PS51794"/>
    </source>
</evidence>
<keyword evidence="6" id="KW-0472">Membrane</keyword>
<dbReference type="InterPro" id="IPR019457">
    <property type="entry name" value="CdaS_N"/>
</dbReference>
<keyword evidence="3 6" id="KW-0548">Nucleotidyltransferase</keyword>
<dbReference type="PANTHER" id="PTHR34185:SF2">
    <property type="entry name" value="CYCLIC DI-AMP SYNTHASE CDAS"/>
    <property type="match status" value="1"/>
</dbReference>
<dbReference type="HAMAP" id="MF_00838">
    <property type="entry name" value="DacB"/>
    <property type="match status" value="1"/>
</dbReference>
<dbReference type="InterPro" id="IPR036888">
    <property type="entry name" value="DNA_integrity_DisA_N_sf"/>
</dbReference>
<dbReference type="GO" id="GO:0106408">
    <property type="term" value="F:diadenylate cyclase activity"/>
    <property type="evidence" value="ECO:0007669"/>
    <property type="project" value="UniProtKB-EC"/>
</dbReference>
<keyword evidence="4 6" id="KW-0547">Nucleotide-binding</keyword>
<evidence type="ECO:0000313" key="9">
    <source>
        <dbReference type="Proteomes" id="UP000553776"/>
    </source>
</evidence>
<reference evidence="8 9" key="1">
    <citation type="submission" date="2020-08" db="EMBL/GenBank/DDBJ databases">
        <title>Cohnella phylogeny.</title>
        <authorList>
            <person name="Dunlap C."/>
        </authorList>
    </citation>
    <scope>NUCLEOTIDE SEQUENCE [LARGE SCALE GENOMIC DNA]</scope>
    <source>
        <strain evidence="8 9">DSM 25239</strain>
    </source>
</reference>
<dbReference type="Pfam" id="PF02457">
    <property type="entry name" value="DAC"/>
    <property type="match status" value="1"/>
</dbReference>
<dbReference type="PROSITE" id="PS51794">
    <property type="entry name" value="DAC"/>
    <property type="match status" value="1"/>
</dbReference>
<proteinExistence type="inferred from homology"/>
<accession>A0A841U6E4</accession>
<dbReference type="EMBL" id="JACJVR010000076">
    <property type="protein sequence ID" value="MBB6693611.1"/>
    <property type="molecule type" value="Genomic_DNA"/>
</dbReference>
<comment type="catalytic activity">
    <reaction evidence="1 6">
        <text>2 ATP = 3',3'-c-di-AMP + 2 diphosphate</text>
        <dbReference type="Rhea" id="RHEA:35655"/>
        <dbReference type="ChEBI" id="CHEBI:30616"/>
        <dbReference type="ChEBI" id="CHEBI:33019"/>
        <dbReference type="ChEBI" id="CHEBI:71500"/>
        <dbReference type="EC" id="2.7.7.85"/>
    </reaction>
</comment>
<dbReference type="GO" id="GO:0004016">
    <property type="term" value="F:adenylate cyclase activity"/>
    <property type="evidence" value="ECO:0007669"/>
    <property type="project" value="UniProtKB-UniRule"/>
</dbReference>
<evidence type="ECO:0000256" key="5">
    <source>
        <dbReference type="ARBA" id="ARBA00022840"/>
    </source>
</evidence>
<dbReference type="InterPro" id="IPR050338">
    <property type="entry name" value="DisA"/>
</dbReference>
<organism evidence="8 9">
    <name type="scientific">Cohnella xylanilytica</name>
    <dbReference type="NCBI Taxonomy" id="557555"/>
    <lineage>
        <taxon>Bacteria</taxon>
        <taxon>Bacillati</taxon>
        <taxon>Bacillota</taxon>
        <taxon>Bacilli</taxon>
        <taxon>Bacillales</taxon>
        <taxon>Paenibacillaceae</taxon>
        <taxon>Cohnella</taxon>
    </lineage>
</organism>
<comment type="caution">
    <text evidence="8">The sequence shown here is derived from an EMBL/GenBank/DDBJ whole genome shotgun (WGS) entry which is preliminary data.</text>
</comment>
<dbReference type="InterPro" id="IPR053472">
    <property type="entry name" value="DAC_CdaS-like"/>
</dbReference>
<dbReference type="InterPro" id="IPR034693">
    <property type="entry name" value="CdaS"/>
</dbReference>
<sequence>MDETDNCDFSPLKEELKHRLRLLQSYIATTIEALDGSDDCMLGEFERIRKDIGETELLAGTFYLKCYLSSYTDKIPEITRSVRHLSDRRHGALIVVEREQATGEFVTPGIGIGAEITNSLLESIFAPGTPLHDGAVILRQSRIVSAASVLPLSVRDSSGRKLGTRHRAALGLSERCDALVVVVSEETGRASFAIEGRLYPFATGTAAEP</sequence>
<evidence type="ECO:0000256" key="3">
    <source>
        <dbReference type="ARBA" id="ARBA00022695"/>
    </source>
</evidence>
<dbReference type="InterPro" id="IPR003390">
    <property type="entry name" value="DNA_integrity_scan_DisA_N"/>
</dbReference>
<comment type="function">
    <text evidence="6">Catalyzes the condensation of 2 ATP molecules into cyclic di-AMP (c-di-AMP), a second messenger used to regulate differing processes in different bacteria.</text>
</comment>
<keyword evidence="5 6" id="KW-0067">ATP-binding</keyword>
<evidence type="ECO:0000313" key="8">
    <source>
        <dbReference type="EMBL" id="MBB6693611.1"/>
    </source>
</evidence>
<name>A0A841U6E4_9BACL</name>
<dbReference type="RefSeq" id="WP_185137593.1">
    <property type="nucleotide sequence ID" value="NZ_BORM01000005.1"/>
</dbReference>
<dbReference type="Gene3D" id="1.10.287.770">
    <property type="entry name" value="YojJ-like"/>
    <property type="match status" value="1"/>
</dbReference>
<protein>
    <recommendedName>
        <fullName evidence="6">Diadenylate cyclase</fullName>
        <shortName evidence="6">DAC</shortName>
        <ecNumber evidence="6">2.7.7.85</ecNumber>
    </recommendedName>
    <alternativeName>
        <fullName evidence="6">Cyclic-di-AMP synthase</fullName>
        <shortName evidence="6">c-di-AMP synthase</shortName>
    </alternativeName>
</protein>
<dbReference type="SUPFAM" id="SSF143597">
    <property type="entry name" value="YojJ-like"/>
    <property type="match status" value="1"/>
</dbReference>
<keyword evidence="2 6" id="KW-0808">Transferase</keyword>
<evidence type="ECO:0000256" key="6">
    <source>
        <dbReference type="HAMAP-Rule" id="MF_00838"/>
    </source>
</evidence>
<keyword evidence="6" id="KW-0812">Transmembrane</keyword>
<keyword evidence="6" id="KW-1003">Cell membrane</keyword>
<dbReference type="PANTHER" id="PTHR34185">
    <property type="entry name" value="DIADENYLATE CYCLASE"/>
    <property type="match status" value="1"/>
</dbReference>
<keyword evidence="6" id="KW-1133">Transmembrane helix</keyword>
<evidence type="ECO:0000256" key="2">
    <source>
        <dbReference type="ARBA" id="ARBA00022679"/>
    </source>
</evidence>
<dbReference type="GO" id="GO:0005524">
    <property type="term" value="F:ATP binding"/>
    <property type="evidence" value="ECO:0007669"/>
    <property type="project" value="UniProtKB-UniRule"/>
</dbReference>
<comment type="subunit">
    <text evidence="6">Probably oligomerizes.</text>
</comment>
<evidence type="ECO:0000256" key="1">
    <source>
        <dbReference type="ARBA" id="ARBA00000877"/>
    </source>
</evidence>
<dbReference type="Pfam" id="PF10372">
    <property type="entry name" value="CdaS_N"/>
    <property type="match status" value="1"/>
</dbReference>
<dbReference type="Gene3D" id="3.40.1700.10">
    <property type="entry name" value="DNA integrity scanning protein, DisA, N-terminal domain"/>
    <property type="match status" value="1"/>
</dbReference>
<feature type="domain" description="DAC" evidence="7">
    <location>
        <begin position="42"/>
        <end position="204"/>
    </location>
</feature>